<dbReference type="Pfam" id="PF00621">
    <property type="entry name" value="RhoGEF"/>
    <property type="match status" value="1"/>
</dbReference>
<evidence type="ECO:0000313" key="3">
    <source>
        <dbReference type="EMBL" id="CAG5118247.1"/>
    </source>
</evidence>
<dbReference type="InterPro" id="IPR035899">
    <property type="entry name" value="DBL_dom_sf"/>
</dbReference>
<dbReference type="InterPro" id="IPR039919">
    <property type="entry name" value="ARHGEF10/ARHGEF17"/>
</dbReference>
<dbReference type="SUPFAM" id="SSF48065">
    <property type="entry name" value="DBL homology domain (DH-domain)"/>
    <property type="match status" value="1"/>
</dbReference>
<dbReference type="GO" id="GO:0030036">
    <property type="term" value="P:actin cytoskeleton organization"/>
    <property type="evidence" value="ECO:0007669"/>
    <property type="project" value="TreeGrafter"/>
</dbReference>
<protein>
    <recommendedName>
        <fullName evidence="2">DH domain-containing protein</fullName>
    </recommendedName>
</protein>
<comment type="caution">
    <text evidence="3">The sequence shown here is derived from an EMBL/GenBank/DDBJ whole genome shotgun (WGS) entry which is preliminary data.</text>
</comment>
<evidence type="ECO:0000259" key="2">
    <source>
        <dbReference type="PROSITE" id="PS50010"/>
    </source>
</evidence>
<keyword evidence="4" id="KW-1185">Reference proteome</keyword>
<evidence type="ECO:0000256" key="1">
    <source>
        <dbReference type="ARBA" id="ARBA00022658"/>
    </source>
</evidence>
<dbReference type="GO" id="GO:0005085">
    <property type="term" value="F:guanyl-nucleotide exchange factor activity"/>
    <property type="evidence" value="ECO:0007669"/>
    <property type="project" value="UniProtKB-KW"/>
</dbReference>
<dbReference type="PANTHER" id="PTHR12877">
    <property type="entry name" value="RHO GUANINE NUCLEOTIDE EXCHANGE FACTOR"/>
    <property type="match status" value="1"/>
</dbReference>
<dbReference type="Proteomes" id="UP000678393">
    <property type="component" value="Unassembled WGS sequence"/>
</dbReference>
<proteinExistence type="predicted"/>
<dbReference type="EMBL" id="CAJHNH020000520">
    <property type="protein sequence ID" value="CAG5118247.1"/>
    <property type="molecule type" value="Genomic_DNA"/>
</dbReference>
<feature type="domain" description="DH" evidence="2">
    <location>
        <begin position="1"/>
        <end position="53"/>
    </location>
</feature>
<name>A0A8S3YM72_9EUPU</name>
<dbReference type="InterPro" id="IPR000219">
    <property type="entry name" value="DH_dom"/>
</dbReference>
<dbReference type="OrthoDB" id="4066896at2759"/>
<accession>A0A8S3YM72</accession>
<dbReference type="Gene3D" id="1.20.900.10">
    <property type="entry name" value="Dbl homology (DH) domain"/>
    <property type="match status" value="1"/>
</dbReference>
<feature type="non-terminal residue" evidence="3">
    <location>
        <position position="1"/>
    </location>
</feature>
<sequence length="93" mass="10801">MKDLIVRPIQRIPRYELLIQRLLDNTPQDHPDHPLLQQACKVMHDLAVKIGTVSETQHGEDMLETLKKLELLLITDLAVPDRAYIRHDMVQTL</sequence>
<organism evidence="3 4">
    <name type="scientific">Candidula unifasciata</name>
    <dbReference type="NCBI Taxonomy" id="100452"/>
    <lineage>
        <taxon>Eukaryota</taxon>
        <taxon>Metazoa</taxon>
        <taxon>Spiralia</taxon>
        <taxon>Lophotrochozoa</taxon>
        <taxon>Mollusca</taxon>
        <taxon>Gastropoda</taxon>
        <taxon>Heterobranchia</taxon>
        <taxon>Euthyneura</taxon>
        <taxon>Panpulmonata</taxon>
        <taxon>Eupulmonata</taxon>
        <taxon>Stylommatophora</taxon>
        <taxon>Helicina</taxon>
        <taxon>Helicoidea</taxon>
        <taxon>Geomitridae</taxon>
        <taxon>Candidula</taxon>
    </lineage>
</organism>
<reference evidence="3" key="1">
    <citation type="submission" date="2021-04" db="EMBL/GenBank/DDBJ databases">
        <authorList>
            <consortium name="Molecular Ecology Group"/>
        </authorList>
    </citation>
    <scope>NUCLEOTIDE SEQUENCE</scope>
</reference>
<evidence type="ECO:0000313" key="4">
    <source>
        <dbReference type="Proteomes" id="UP000678393"/>
    </source>
</evidence>
<dbReference type="PANTHER" id="PTHR12877:SF15">
    <property type="entry name" value="RHO GUANINE NUCLEOTIDE EXCHANGE FACTOR 17"/>
    <property type="match status" value="1"/>
</dbReference>
<keyword evidence="1" id="KW-0344">Guanine-nucleotide releasing factor</keyword>
<dbReference type="AlphaFoldDB" id="A0A8S3YM72"/>
<dbReference type="PROSITE" id="PS50010">
    <property type="entry name" value="DH_2"/>
    <property type="match status" value="1"/>
</dbReference>
<gene>
    <name evidence="3" type="ORF">CUNI_LOCUS3805</name>
</gene>